<reference evidence="3" key="1">
    <citation type="submission" date="2025-08" db="UniProtKB">
        <authorList>
            <consortium name="RefSeq"/>
        </authorList>
    </citation>
    <scope>IDENTIFICATION</scope>
</reference>
<sequence>MAVLKLDQLSIDRRDLFVPPVDDVISVLNQGLGKYFKEVSVSFTECPNLTSHPFNLTSAGSYFAYVSDKEIKV</sequence>
<dbReference type="SUPFAM" id="SSF117856">
    <property type="entry name" value="AF0104/ALDC/Ptd012-like"/>
    <property type="match status" value="1"/>
</dbReference>
<name>A0A1S3CXY8_DIACI</name>
<dbReference type="GO" id="GO:0016787">
    <property type="term" value="F:hydrolase activity"/>
    <property type="evidence" value="ECO:0007669"/>
    <property type="project" value="UniProtKB-KW"/>
</dbReference>
<feature type="domain" description="DUF1907" evidence="1">
    <location>
        <begin position="28"/>
        <end position="60"/>
    </location>
</feature>
<evidence type="ECO:0000313" key="2">
    <source>
        <dbReference type="Proteomes" id="UP000079169"/>
    </source>
</evidence>
<evidence type="ECO:0000313" key="3">
    <source>
        <dbReference type="RefSeq" id="XP_008470072.1"/>
    </source>
</evidence>
<keyword evidence="2" id="KW-1185">Reference proteome</keyword>
<dbReference type="GO" id="GO:0005634">
    <property type="term" value="C:nucleus"/>
    <property type="evidence" value="ECO:0007669"/>
    <property type="project" value="InterPro"/>
</dbReference>
<dbReference type="KEGG" id="dci:103507380"/>
<dbReference type="InterPro" id="IPR015021">
    <property type="entry name" value="C11orf54_DUF1907"/>
</dbReference>
<protein>
    <submittedName>
        <fullName evidence="3">Ester hydrolase C11orf54 homolog</fullName>
    </submittedName>
</protein>
<accession>A0A1S3CXY8</accession>
<dbReference type="Proteomes" id="UP000079169">
    <property type="component" value="Unplaced"/>
</dbReference>
<gene>
    <name evidence="3" type="primary">LOC103507380</name>
</gene>
<proteinExistence type="predicted"/>
<dbReference type="AlphaFoldDB" id="A0A1S3CXY8"/>
<organism evidence="2 3">
    <name type="scientific">Diaphorina citri</name>
    <name type="common">Asian citrus psyllid</name>
    <dbReference type="NCBI Taxonomy" id="121845"/>
    <lineage>
        <taxon>Eukaryota</taxon>
        <taxon>Metazoa</taxon>
        <taxon>Ecdysozoa</taxon>
        <taxon>Arthropoda</taxon>
        <taxon>Hexapoda</taxon>
        <taxon>Insecta</taxon>
        <taxon>Pterygota</taxon>
        <taxon>Neoptera</taxon>
        <taxon>Paraneoptera</taxon>
        <taxon>Hemiptera</taxon>
        <taxon>Sternorrhyncha</taxon>
        <taxon>Psylloidea</taxon>
        <taxon>Psyllidae</taxon>
        <taxon>Diaphorininae</taxon>
        <taxon>Diaphorina</taxon>
    </lineage>
</organism>
<keyword evidence="3" id="KW-0378">Hydrolase</keyword>
<evidence type="ECO:0000259" key="1">
    <source>
        <dbReference type="Pfam" id="PF08925"/>
    </source>
</evidence>
<dbReference type="GeneID" id="103507380"/>
<dbReference type="PaxDb" id="121845-A0A1S3CXY8"/>
<dbReference type="RefSeq" id="XP_008470072.1">
    <property type="nucleotide sequence ID" value="XM_008471850.3"/>
</dbReference>
<dbReference type="Pfam" id="PF08925">
    <property type="entry name" value="DUF1907"/>
    <property type="match status" value="1"/>
</dbReference>